<comment type="caution">
    <text evidence="2">The sequence shown here is derived from an EMBL/GenBank/DDBJ whole genome shotgun (WGS) entry which is preliminary data.</text>
</comment>
<evidence type="ECO:0000313" key="2">
    <source>
        <dbReference type="EMBL" id="MBE8723536.1"/>
    </source>
</evidence>
<dbReference type="Proteomes" id="UP000640614">
    <property type="component" value="Unassembled WGS sequence"/>
</dbReference>
<keyword evidence="1" id="KW-0732">Signal</keyword>
<feature type="chain" id="PRO_5045636829" description="DUF4252 domain-containing protein" evidence="1">
    <location>
        <begin position="20"/>
        <end position="148"/>
    </location>
</feature>
<evidence type="ECO:0000256" key="1">
    <source>
        <dbReference type="SAM" id="SignalP"/>
    </source>
</evidence>
<gene>
    <name evidence="2" type="ORF">C4F50_01155</name>
</gene>
<organism evidence="2 3">
    <name type="scientific">Flavobacterium hungaricum</name>
    <dbReference type="NCBI Taxonomy" id="2082725"/>
    <lineage>
        <taxon>Bacteria</taxon>
        <taxon>Pseudomonadati</taxon>
        <taxon>Bacteroidota</taxon>
        <taxon>Flavobacteriia</taxon>
        <taxon>Flavobacteriales</taxon>
        <taxon>Flavobacteriaceae</taxon>
        <taxon>Flavobacterium</taxon>
    </lineage>
</organism>
<accession>A0ABR9TDU3</accession>
<reference evidence="2 3" key="1">
    <citation type="submission" date="2018-07" db="EMBL/GenBank/DDBJ databases">
        <title>Genome assembly of strain KB82.</title>
        <authorList>
            <person name="Kukolya J."/>
            <person name="Horvath B."/>
            <person name="Nagy I."/>
            <person name="Toth A."/>
        </authorList>
    </citation>
    <scope>NUCLEOTIDE SEQUENCE [LARGE SCALE GENOMIC DNA]</scope>
    <source>
        <strain evidence="2 3">Kb82</strain>
    </source>
</reference>
<evidence type="ECO:0008006" key="4">
    <source>
        <dbReference type="Google" id="ProtNLM"/>
    </source>
</evidence>
<evidence type="ECO:0000313" key="3">
    <source>
        <dbReference type="Proteomes" id="UP000640614"/>
    </source>
</evidence>
<keyword evidence="3" id="KW-1185">Reference proteome</keyword>
<feature type="signal peptide" evidence="1">
    <location>
        <begin position="1"/>
        <end position="19"/>
    </location>
</feature>
<dbReference type="EMBL" id="PRDM01000001">
    <property type="protein sequence ID" value="MBE8723536.1"/>
    <property type="molecule type" value="Genomic_DNA"/>
</dbReference>
<sequence>MKKLFTFLMICFMSTTAISQISEVPKPLKQTKVGSFGAILISCDRFENISIFQFDDSKYQQIKVPVFFNLTNSEYEELYQALSDKFSKEQFSEDENMIMTTKDNTKIIFRFTKLMGTKSVKFGVEKNGIYAMGYYLTQKQVKKLFDKV</sequence>
<proteinExistence type="predicted"/>
<name>A0ABR9TDU3_9FLAO</name>
<protein>
    <recommendedName>
        <fullName evidence="4">DUF4252 domain-containing protein</fullName>
    </recommendedName>
</protein>